<keyword evidence="3 6" id="KW-0812">Transmembrane</keyword>
<dbReference type="EMBL" id="JAIWQS010000002">
    <property type="protein sequence ID" value="KAJ8772212.1"/>
    <property type="molecule type" value="Genomic_DNA"/>
</dbReference>
<dbReference type="Proteomes" id="UP001159364">
    <property type="component" value="Linkage Group LG02"/>
</dbReference>
<proteinExistence type="inferred from homology"/>
<name>A0AAV8TYY1_9ROSI</name>
<sequence length="212" mass="22878">MGIVVTVIGVLGLAGSCCKNNVLLGLYLFLLFLTIVALATICTFMVVLIAKNASSKGSQNAEGGGLNSRMQKFVVGKWVIFKSCLVDSHVCQALANNTNPKSFLQQNFVPIEVGCCMPPADCGLKHMHGPNRNMTKSGVKSKDPDCALWSNKSDKLCFDCISCMGGVLFNIQKQTRNVAILYACLVVLVIFVFSTGCCAMRSISRRKQLGLI</sequence>
<evidence type="ECO:0000313" key="7">
    <source>
        <dbReference type="EMBL" id="KAJ8772212.1"/>
    </source>
</evidence>
<organism evidence="7 8">
    <name type="scientific">Erythroxylum novogranatense</name>
    <dbReference type="NCBI Taxonomy" id="1862640"/>
    <lineage>
        <taxon>Eukaryota</taxon>
        <taxon>Viridiplantae</taxon>
        <taxon>Streptophyta</taxon>
        <taxon>Embryophyta</taxon>
        <taxon>Tracheophyta</taxon>
        <taxon>Spermatophyta</taxon>
        <taxon>Magnoliopsida</taxon>
        <taxon>eudicotyledons</taxon>
        <taxon>Gunneridae</taxon>
        <taxon>Pentapetalae</taxon>
        <taxon>rosids</taxon>
        <taxon>fabids</taxon>
        <taxon>Malpighiales</taxon>
        <taxon>Erythroxylaceae</taxon>
        <taxon>Erythroxylum</taxon>
    </lineage>
</organism>
<feature type="transmembrane region" description="Helical" evidence="6">
    <location>
        <begin position="28"/>
        <end position="50"/>
    </location>
</feature>
<evidence type="ECO:0000256" key="1">
    <source>
        <dbReference type="ARBA" id="ARBA00004141"/>
    </source>
</evidence>
<keyword evidence="5 6" id="KW-0472">Membrane</keyword>
<evidence type="ECO:0000256" key="2">
    <source>
        <dbReference type="ARBA" id="ARBA00006840"/>
    </source>
</evidence>
<dbReference type="InterPro" id="IPR044991">
    <property type="entry name" value="TET_plant"/>
</dbReference>
<dbReference type="Pfam" id="PF00335">
    <property type="entry name" value="Tetraspanin"/>
    <property type="match status" value="1"/>
</dbReference>
<evidence type="ECO:0000256" key="4">
    <source>
        <dbReference type="ARBA" id="ARBA00022989"/>
    </source>
</evidence>
<evidence type="ECO:0000313" key="8">
    <source>
        <dbReference type="Proteomes" id="UP001159364"/>
    </source>
</evidence>
<dbReference type="GO" id="GO:0009734">
    <property type="term" value="P:auxin-activated signaling pathway"/>
    <property type="evidence" value="ECO:0007669"/>
    <property type="project" value="InterPro"/>
</dbReference>
<comment type="caution">
    <text evidence="7">The sequence shown here is derived from an EMBL/GenBank/DDBJ whole genome shotgun (WGS) entry which is preliminary data.</text>
</comment>
<feature type="transmembrane region" description="Helical" evidence="6">
    <location>
        <begin position="178"/>
        <end position="199"/>
    </location>
</feature>
<keyword evidence="4 6" id="KW-1133">Transmembrane helix</keyword>
<evidence type="ECO:0008006" key="9">
    <source>
        <dbReference type="Google" id="ProtNLM"/>
    </source>
</evidence>
<comment type="subcellular location">
    <subcellularLocation>
        <location evidence="1">Membrane</location>
        <topology evidence="1">Multi-pass membrane protein</topology>
    </subcellularLocation>
</comment>
<reference evidence="7 8" key="1">
    <citation type="submission" date="2021-09" db="EMBL/GenBank/DDBJ databases">
        <title>Genomic insights and catalytic innovation underlie evolution of tropane alkaloids biosynthesis.</title>
        <authorList>
            <person name="Wang Y.-J."/>
            <person name="Tian T."/>
            <person name="Huang J.-P."/>
            <person name="Huang S.-X."/>
        </authorList>
    </citation>
    <scope>NUCLEOTIDE SEQUENCE [LARGE SCALE GENOMIC DNA]</scope>
    <source>
        <strain evidence="7">KIB-2018</strain>
        <tissue evidence="7">Leaf</tissue>
    </source>
</reference>
<comment type="similarity">
    <text evidence="2">Belongs to the tetraspanin (TM4SF) family.</text>
</comment>
<keyword evidence="8" id="KW-1185">Reference proteome</keyword>
<protein>
    <recommendedName>
        <fullName evidence="9">Tetraspanin-8-like</fullName>
    </recommendedName>
</protein>
<gene>
    <name evidence="7" type="ORF">K2173_027389</name>
</gene>
<dbReference type="PANTHER" id="PTHR32191">
    <property type="entry name" value="TETRASPANIN-8-RELATED"/>
    <property type="match status" value="1"/>
</dbReference>
<dbReference type="GO" id="GO:0016020">
    <property type="term" value="C:membrane"/>
    <property type="evidence" value="ECO:0007669"/>
    <property type="project" value="UniProtKB-SubCell"/>
</dbReference>
<evidence type="ECO:0000256" key="3">
    <source>
        <dbReference type="ARBA" id="ARBA00022692"/>
    </source>
</evidence>
<evidence type="ECO:0000256" key="5">
    <source>
        <dbReference type="ARBA" id="ARBA00023136"/>
    </source>
</evidence>
<dbReference type="AlphaFoldDB" id="A0AAV8TYY1"/>
<accession>A0AAV8TYY1</accession>
<dbReference type="InterPro" id="IPR018499">
    <property type="entry name" value="Tetraspanin/Peripherin"/>
</dbReference>
<evidence type="ECO:0000256" key="6">
    <source>
        <dbReference type="SAM" id="Phobius"/>
    </source>
</evidence>